<evidence type="ECO:0000259" key="1">
    <source>
        <dbReference type="PROSITE" id="PS51186"/>
    </source>
</evidence>
<sequence>MQFPELETSRLILNKLSKVDGPALFEIFSDSNVVKYYDIDVYKTEEQSLDLIDFFNKRFDEKNGIRWAIRVKETGKLIGTCGLNSLNPKMKSAGIGYELAPHYWGLGFATEALQKVIELAFSTDAPFGELYRIQADTMIGNVASESVLEKLGFREEGIRRSSGYWKNEFHDLKCFGLLKPEFKDI</sequence>
<dbReference type="GO" id="GO:0005737">
    <property type="term" value="C:cytoplasm"/>
    <property type="evidence" value="ECO:0007669"/>
    <property type="project" value="TreeGrafter"/>
</dbReference>
<dbReference type="RefSeq" id="WP_070992457.1">
    <property type="nucleotide sequence ID" value="NZ_CBCSHD010000007.1"/>
</dbReference>
<evidence type="ECO:0000313" key="3">
    <source>
        <dbReference type="Proteomes" id="UP000180253"/>
    </source>
</evidence>
<dbReference type="InterPro" id="IPR051531">
    <property type="entry name" value="N-acetyltransferase"/>
</dbReference>
<gene>
    <name evidence="2" type="ORF">BIW53_13050</name>
</gene>
<dbReference type="PANTHER" id="PTHR43792">
    <property type="entry name" value="GNAT FAMILY, PUTATIVE (AFU_ORTHOLOGUE AFUA_3G00765)-RELATED-RELATED"/>
    <property type="match status" value="1"/>
</dbReference>
<dbReference type="InterPro" id="IPR000182">
    <property type="entry name" value="GNAT_dom"/>
</dbReference>
<dbReference type="PANTHER" id="PTHR43792:SF9">
    <property type="entry name" value="RIBOSOMAL-PROTEIN-ALANINE ACETYLTRANSFERASE"/>
    <property type="match status" value="1"/>
</dbReference>
<dbReference type="SUPFAM" id="SSF55729">
    <property type="entry name" value="Acyl-CoA N-acyltransferases (Nat)"/>
    <property type="match status" value="1"/>
</dbReference>
<dbReference type="STRING" id="327939.BIW53_13050"/>
<keyword evidence="3" id="KW-1185">Reference proteome</keyword>
<dbReference type="Pfam" id="PF13302">
    <property type="entry name" value="Acetyltransf_3"/>
    <property type="match status" value="1"/>
</dbReference>
<dbReference type="OrthoDB" id="9801656at2"/>
<organism evidence="2 3">
    <name type="scientific">Pseudoalteromonas byunsanensis</name>
    <dbReference type="NCBI Taxonomy" id="327939"/>
    <lineage>
        <taxon>Bacteria</taxon>
        <taxon>Pseudomonadati</taxon>
        <taxon>Pseudomonadota</taxon>
        <taxon>Gammaproteobacteria</taxon>
        <taxon>Alteromonadales</taxon>
        <taxon>Pseudoalteromonadaceae</taxon>
        <taxon>Pseudoalteromonas</taxon>
    </lineage>
</organism>
<reference evidence="2 3" key="1">
    <citation type="submission" date="2016-10" db="EMBL/GenBank/DDBJ databases">
        <title>Pseudoalteromonas amylolytica sp. nov., isolated from the surface seawater.</title>
        <authorList>
            <person name="Wu Y.-H."/>
            <person name="Cheng H."/>
            <person name="Jin X.-B."/>
            <person name="Wang C.-S."/>
            <person name="Xu X.-W."/>
        </authorList>
    </citation>
    <scope>NUCLEOTIDE SEQUENCE [LARGE SCALE GENOMIC DNA]</scope>
    <source>
        <strain evidence="2 3">JCM 12483</strain>
    </source>
</reference>
<dbReference type="GO" id="GO:0008999">
    <property type="term" value="F:protein-N-terminal-alanine acetyltransferase activity"/>
    <property type="evidence" value="ECO:0007669"/>
    <property type="project" value="TreeGrafter"/>
</dbReference>
<dbReference type="PROSITE" id="PS51186">
    <property type="entry name" value="GNAT"/>
    <property type="match status" value="1"/>
</dbReference>
<protein>
    <submittedName>
        <fullName evidence="2">GNAT family N-acetyltransferase</fullName>
    </submittedName>
</protein>
<accession>A0A1S1N692</accession>
<comment type="caution">
    <text evidence="2">The sequence shown here is derived from an EMBL/GenBank/DDBJ whole genome shotgun (WGS) entry which is preliminary data.</text>
</comment>
<dbReference type="Gene3D" id="3.40.630.30">
    <property type="match status" value="1"/>
</dbReference>
<evidence type="ECO:0000313" key="2">
    <source>
        <dbReference type="EMBL" id="OHU94941.1"/>
    </source>
</evidence>
<proteinExistence type="predicted"/>
<dbReference type="InterPro" id="IPR016181">
    <property type="entry name" value="Acyl_CoA_acyltransferase"/>
</dbReference>
<dbReference type="EMBL" id="MNAN01000032">
    <property type="protein sequence ID" value="OHU94941.1"/>
    <property type="molecule type" value="Genomic_DNA"/>
</dbReference>
<dbReference type="AlphaFoldDB" id="A0A1S1N692"/>
<keyword evidence="2" id="KW-0808">Transferase</keyword>
<dbReference type="Proteomes" id="UP000180253">
    <property type="component" value="Unassembled WGS sequence"/>
</dbReference>
<name>A0A1S1N692_9GAMM</name>
<feature type="domain" description="N-acetyltransferase" evidence="1">
    <location>
        <begin position="11"/>
        <end position="173"/>
    </location>
</feature>